<feature type="region of interest" description="Disordered" evidence="2">
    <location>
        <begin position="37"/>
        <end position="63"/>
    </location>
</feature>
<dbReference type="CTD" id="653140"/>
<accession>A0A4W3I4C0</accession>
<dbReference type="KEGG" id="cmk:103184996"/>
<dbReference type="Ensembl" id="ENSCMIT00000024023.1">
    <property type="protein sequence ID" value="ENSCMIP00000023622.1"/>
    <property type="gene ID" value="ENSCMIG00000010541.1"/>
</dbReference>
<comment type="similarity">
    <text evidence="1">Belongs to the FAM228 family.</text>
</comment>
<reference evidence="3" key="4">
    <citation type="submission" date="2025-08" db="UniProtKB">
        <authorList>
            <consortium name="Ensembl"/>
        </authorList>
    </citation>
    <scope>IDENTIFICATION</scope>
</reference>
<dbReference type="PANTHER" id="PTHR28584:SF1">
    <property type="entry name" value="PROTEIN FAM228B"/>
    <property type="match status" value="1"/>
</dbReference>
<dbReference type="AlphaFoldDB" id="A0A4W3I4C0"/>
<evidence type="ECO:0008006" key="5">
    <source>
        <dbReference type="Google" id="ProtNLM"/>
    </source>
</evidence>
<dbReference type="GeneTree" id="ENSGT00530000064185"/>
<reference evidence="3" key="5">
    <citation type="submission" date="2025-09" db="UniProtKB">
        <authorList>
            <consortium name="Ensembl"/>
        </authorList>
    </citation>
    <scope>IDENTIFICATION</scope>
</reference>
<dbReference type="GeneID" id="103184996"/>
<evidence type="ECO:0000256" key="1">
    <source>
        <dbReference type="ARBA" id="ARBA00007753"/>
    </source>
</evidence>
<dbReference type="OrthoDB" id="9905773at2759"/>
<protein>
    <recommendedName>
        <fullName evidence="5">Protein FAM228B</fullName>
    </recommendedName>
</protein>
<dbReference type="InterPro" id="IPR040046">
    <property type="entry name" value="FAM228"/>
</dbReference>
<proteinExistence type="inferred from homology"/>
<dbReference type="STRING" id="7868.ENSCMIP00000023622"/>
<keyword evidence="4" id="KW-1185">Reference proteome</keyword>
<dbReference type="RefSeq" id="XP_007901480.1">
    <property type="nucleotide sequence ID" value="XM_007903289.2"/>
</dbReference>
<evidence type="ECO:0000256" key="2">
    <source>
        <dbReference type="SAM" id="MobiDB-lite"/>
    </source>
</evidence>
<evidence type="ECO:0000313" key="3">
    <source>
        <dbReference type="Ensembl" id="ENSCMIP00000023622.1"/>
    </source>
</evidence>
<reference evidence="4" key="1">
    <citation type="journal article" date="2006" name="Science">
        <title>Ancient noncoding elements conserved in the human genome.</title>
        <authorList>
            <person name="Venkatesh B."/>
            <person name="Kirkness E.F."/>
            <person name="Loh Y.H."/>
            <person name="Halpern A.L."/>
            <person name="Lee A.P."/>
            <person name="Johnson J."/>
            <person name="Dandona N."/>
            <person name="Viswanathan L.D."/>
            <person name="Tay A."/>
            <person name="Venter J.C."/>
            <person name="Strausberg R.L."/>
            <person name="Brenner S."/>
        </authorList>
    </citation>
    <scope>NUCLEOTIDE SEQUENCE [LARGE SCALE GENOMIC DNA]</scope>
</reference>
<dbReference type="OMA" id="QGWISKD"/>
<dbReference type="InParanoid" id="A0A4W3I4C0"/>
<evidence type="ECO:0000313" key="4">
    <source>
        <dbReference type="Proteomes" id="UP000314986"/>
    </source>
</evidence>
<organism evidence="3 4">
    <name type="scientific">Callorhinchus milii</name>
    <name type="common">Ghost shark</name>
    <dbReference type="NCBI Taxonomy" id="7868"/>
    <lineage>
        <taxon>Eukaryota</taxon>
        <taxon>Metazoa</taxon>
        <taxon>Chordata</taxon>
        <taxon>Craniata</taxon>
        <taxon>Vertebrata</taxon>
        <taxon>Chondrichthyes</taxon>
        <taxon>Holocephali</taxon>
        <taxon>Chimaeriformes</taxon>
        <taxon>Callorhinchidae</taxon>
        <taxon>Callorhinchus</taxon>
    </lineage>
</organism>
<reference evidence="4" key="3">
    <citation type="journal article" date="2014" name="Nature">
        <title>Elephant shark genome provides unique insights into gnathostome evolution.</title>
        <authorList>
            <consortium name="International Elephant Shark Genome Sequencing Consortium"/>
            <person name="Venkatesh B."/>
            <person name="Lee A.P."/>
            <person name="Ravi V."/>
            <person name="Maurya A.K."/>
            <person name="Lian M.M."/>
            <person name="Swann J.B."/>
            <person name="Ohta Y."/>
            <person name="Flajnik M.F."/>
            <person name="Sutoh Y."/>
            <person name="Kasahara M."/>
            <person name="Hoon S."/>
            <person name="Gangu V."/>
            <person name="Roy S.W."/>
            <person name="Irimia M."/>
            <person name="Korzh V."/>
            <person name="Kondrychyn I."/>
            <person name="Lim Z.W."/>
            <person name="Tay B.H."/>
            <person name="Tohari S."/>
            <person name="Kong K.W."/>
            <person name="Ho S."/>
            <person name="Lorente-Galdos B."/>
            <person name="Quilez J."/>
            <person name="Marques-Bonet T."/>
            <person name="Raney B.J."/>
            <person name="Ingham P.W."/>
            <person name="Tay A."/>
            <person name="Hillier L.W."/>
            <person name="Minx P."/>
            <person name="Boehm T."/>
            <person name="Wilson R.K."/>
            <person name="Brenner S."/>
            <person name="Warren W.C."/>
        </authorList>
    </citation>
    <scope>NUCLEOTIDE SEQUENCE [LARGE SCALE GENOMIC DNA]</scope>
</reference>
<dbReference type="PANTHER" id="PTHR28584">
    <property type="entry name" value="FAMILY WITH SEQUENCE SIMILARITY 228 MEMBER A"/>
    <property type="match status" value="1"/>
</dbReference>
<dbReference type="FunCoup" id="A0A4W3I4C0">
    <property type="interactions" value="25"/>
</dbReference>
<reference evidence="4" key="2">
    <citation type="journal article" date="2007" name="PLoS Biol.">
        <title>Survey sequencing and comparative analysis of the elephant shark (Callorhinchus milii) genome.</title>
        <authorList>
            <person name="Venkatesh B."/>
            <person name="Kirkness E.F."/>
            <person name="Loh Y.H."/>
            <person name="Halpern A.L."/>
            <person name="Lee A.P."/>
            <person name="Johnson J."/>
            <person name="Dandona N."/>
            <person name="Viswanathan L.D."/>
            <person name="Tay A."/>
            <person name="Venter J.C."/>
            <person name="Strausberg R.L."/>
            <person name="Brenner S."/>
        </authorList>
    </citation>
    <scope>NUCLEOTIDE SEQUENCE [LARGE SCALE GENOMIC DNA]</scope>
</reference>
<gene>
    <name evidence="3" type="primary">fam228a</name>
</gene>
<dbReference type="Proteomes" id="UP000314986">
    <property type="component" value="Unassembled WGS sequence"/>
</dbReference>
<name>A0A4W3I4C0_CALMI</name>
<sequence>MPVVRAKPDIIIFHSPVDHYSSIDTIHLFVEKKTGEEDEEAQALSDPEASSATKPLRESRSEKRVSDDLSAFTDLTKQECLAWLSKKSFDHLQAKVNMEYSESDALCQTIRDTEETFIKDVNKYLAHTDMLNLRKKELLYKKWTECVYNPQQQKLNAITNQGIERRRAPILQYLDYCNKMEPVLLEDYNPDDYNPYVLHMCKPQYLKVKDSLLKNPMHFQSQSRLEEDSVLLQCQTGKVYTLQEINETQKAKSSLIPLCRENIDPSFWPKIPLGYIDSEVRIRARVRIHWEPKETRKTS</sequence>